<dbReference type="EMBL" id="JANCYW010000018">
    <property type="protein sequence ID" value="KAK4538454.1"/>
    <property type="molecule type" value="Genomic_DNA"/>
</dbReference>
<keyword evidence="3" id="KW-1185">Reference proteome</keyword>
<evidence type="ECO:0000256" key="1">
    <source>
        <dbReference type="SAM" id="Coils"/>
    </source>
</evidence>
<gene>
    <name evidence="2" type="ORF">CDCA_CDCA18G4479</name>
</gene>
<dbReference type="Proteomes" id="UP001301350">
    <property type="component" value="Unassembled WGS sequence"/>
</dbReference>
<dbReference type="AlphaFoldDB" id="A0AAV9J1T5"/>
<proteinExistence type="predicted"/>
<organism evidence="2 3">
    <name type="scientific">Cyanidium caldarium</name>
    <name type="common">Red alga</name>
    <dbReference type="NCBI Taxonomy" id="2771"/>
    <lineage>
        <taxon>Eukaryota</taxon>
        <taxon>Rhodophyta</taxon>
        <taxon>Bangiophyceae</taxon>
        <taxon>Cyanidiales</taxon>
        <taxon>Cyanidiaceae</taxon>
        <taxon>Cyanidium</taxon>
    </lineage>
</organism>
<evidence type="ECO:0000313" key="2">
    <source>
        <dbReference type="EMBL" id="KAK4538454.1"/>
    </source>
</evidence>
<evidence type="ECO:0000313" key="3">
    <source>
        <dbReference type="Proteomes" id="UP001301350"/>
    </source>
</evidence>
<reference evidence="2 3" key="1">
    <citation type="submission" date="2022-07" db="EMBL/GenBank/DDBJ databases">
        <title>Genome-wide signatures of adaptation to extreme environments.</title>
        <authorList>
            <person name="Cho C.H."/>
            <person name="Yoon H.S."/>
        </authorList>
    </citation>
    <scope>NUCLEOTIDE SEQUENCE [LARGE SCALE GENOMIC DNA]</scope>
    <source>
        <strain evidence="2 3">DBV 063 E5</strain>
    </source>
</reference>
<keyword evidence="1" id="KW-0175">Coiled coil</keyword>
<accession>A0AAV9J1T5</accession>
<protein>
    <submittedName>
        <fullName evidence="2">Uncharacterized protein</fullName>
    </submittedName>
</protein>
<sequence>MAVNEDDKLTVRKQAQICLEEGCSLEDLSGLLQRSKELRDELLKDVNELSELVTKLQALSDASNKLPGDEVAEKVTVAQTGKEARLEDVVRDVLKIFSRAEDHYPKIGLSPWTMDIPRKKKKKWW</sequence>
<name>A0AAV9J1T5_CYACA</name>
<feature type="coiled-coil region" evidence="1">
    <location>
        <begin position="25"/>
        <end position="59"/>
    </location>
</feature>
<comment type="caution">
    <text evidence="2">The sequence shown here is derived from an EMBL/GenBank/DDBJ whole genome shotgun (WGS) entry which is preliminary data.</text>
</comment>